<accession>U5HI36</accession>
<evidence type="ECO:0000313" key="7">
    <source>
        <dbReference type="EnsemblFungi" id="MVLG_06703T0"/>
    </source>
</evidence>
<dbReference type="GO" id="GO:0005777">
    <property type="term" value="C:peroxisome"/>
    <property type="evidence" value="ECO:0007669"/>
    <property type="project" value="TreeGrafter"/>
</dbReference>
<keyword evidence="2" id="KW-0808">Transferase</keyword>
<dbReference type="STRING" id="683840.U5HI36"/>
<name>U5HI36_USTV1</name>
<evidence type="ECO:0000313" key="8">
    <source>
        <dbReference type="Proteomes" id="UP000017200"/>
    </source>
</evidence>
<dbReference type="OMA" id="DVWAKDY"/>
<dbReference type="EMBL" id="GL541784">
    <property type="protein sequence ID" value="KDE02757.1"/>
    <property type="molecule type" value="Genomic_DNA"/>
</dbReference>
<reference evidence="6 8" key="3">
    <citation type="journal article" date="2015" name="BMC Genomics">
        <title>Sex and parasites: genomic and transcriptomic analysis of Microbotryum lychnidis-dioicae, the biotrophic and plant-castrating anther smut fungus.</title>
        <authorList>
            <person name="Perlin M.H."/>
            <person name="Amselem J."/>
            <person name="Fontanillas E."/>
            <person name="Toh S.S."/>
            <person name="Chen Z."/>
            <person name="Goldberg J."/>
            <person name="Duplessis S."/>
            <person name="Henrissat B."/>
            <person name="Young S."/>
            <person name="Zeng Q."/>
            <person name="Aguileta G."/>
            <person name="Petit E."/>
            <person name="Badouin H."/>
            <person name="Andrews J."/>
            <person name="Razeeq D."/>
            <person name="Gabaldon T."/>
            <person name="Quesneville H."/>
            <person name="Giraud T."/>
            <person name="Hood M.E."/>
            <person name="Schultz D.J."/>
            <person name="Cuomo C.A."/>
        </authorList>
    </citation>
    <scope>NUCLEOTIDE SEQUENCE [LARGE SCALE GENOMIC DNA]</scope>
    <source>
        <strain evidence="8">p1A1 Lamole</strain>
        <strain evidence="6">P1A1 Lamole</strain>
    </source>
</reference>
<dbReference type="SUPFAM" id="SSF52777">
    <property type="entry name" value="CoA-dependent acyltransferases"/>
    <property type="match status" value="2"/>
</dbReference>
<evidence type="ECO:0000259" key="5">
    <source>
        <dbReference type="Pfam" id="PF00755"/>
    </source>
</evidence>
<keyword evidence="3" id="KW-0012">Acyltransferase</keyword>
<dbReference type="HOGENOM" id="CLU_013513_5_1_1"/>
<dbReference type="Proteomes" id="UP000017200">
    <property type="component" value="Unassembled WGS sequence"/>
</dbReference>
<dbReference type="GO" id="GO:0009437">
    <property type="term" value="P:carnitine metabolic process"/>
    <property type="evidence" value="ECO:0007669"/>
    <property type="project" value="TreeGrafter"/>
</dbReference>
<dbReference type="Pfam" id="PF00755">
    <property type="entry name" value="Carn_acyltransf"/>
    <property type="match status" value="1"/>
</dbReference>
<dbReference type="OrthoDB" id="240216at2759"/>
<comment type="similarity">
    <text evidence="1">Belongs to the carnitine/choline acetyltransferase family.</text>
</comment>
<dbReference type="GO" id="GO:0005739">
    <property type="term" value="C:mitochondrion"/>
    <property type="evidence" value="ECO:0007669"/>
    <property type="project" value="TreeGrafter"/>
</dbReference>
<dbReference type="InterPro" id="IPR023213">
    <property type="entry name" value="CAT-like_dom_sf"/>
</dbReference>
<dbReference type="PANTHER" id="PTHR22589">
    <property type="entry name" value="CARNITINE O-ACYLTRANSFERASE"/>
    <property type="match status" value="1"/>
</dbReference>
<proteinExistence type="inferred from homology"/>
<reference evidence="6" key="2">
    <citation type="submission" date="2010-11" db="EMBL/GenBank/DDBJ databases">
        <authorList>
            <consortium name="The Broad Institute Genome Sequencing Platform"/>
            <person name="Earl A."/>
            <person name="Ward D."/>
            <person name="Feldgarden M."/>
            <person name="Gevers D."/>
            <person name="Butler R."/>
            <person name="Young S.K."/>
            <person name="Zeng Q."/>
            <person name="Gargeya S."/>
            <person name="Fitzgerald M."/>
            <person name="Haas B."/>
            <person name="Abouelleil A."/>
            <person name="Alvarado L."/>
            <person name="Arachchi H.M."/>
            <person name="Berlin A."/>
            <person name="Brown A."/>
            <person name="Chapman S.B."/>
            <person name="Chen Z."/>
            <person name="Dunbar C."/>
            <person name="Freedman E."/>
            <person name="Gearin G."/>
            <person name="Gellesch M."/>
            <person name="Goldberg J."/>
            <person name="Griggs A."/>
            <person name="Gujja S."/>
            <person name="Heilman E."/>
            <person name="Heiman D."/>
            <person name="Howarth C."/>
            <person name="Larson L."/>
            <person name="Lui A."/>
            <person name="MacDonald P.J.P."/>
            <person name="Mehta T."/>
            <person name="Montmayeur A."/>
            <person name="Murphy C."/>
            <person name="Neiman D."/>
            <person name="Pearson M."/>
            <person name="Priest M."/>
            <person name="Roberts A."/>
            <person name="Saif S."/>
            <person name="Shea T."/>
            <person name="Shenoy N."/>
            <person name="Sisk P."/>
            <person name="Stolte C."/>
            <person name="Sykes S."/>
            <person name="White J."/>
            <person name="Yandava C."/>
            <person name="Wortman J."/>
            <person name="Nusbaum C."/>
            <person name="Birren B."/>
        </authorList>
    </citation>
    <scope>NUCLEOTIDE SEQUENCE</scope>
    <source>
        <strain evidence="6">P1A1 Lamole</strain>
    </source>
</reference>
<dbReference type="EnsemblFungi" id="MVLG_06703T0">
    <property type="protein sequence ID" value="MVLG_06703T0"/>
    <property type="gene ID" value="MVLG_06703"/>
</dbReference>
<dbReference type="GO" id="GO:0004092">
    <property type="term" value="F:carnitine O-acetyltransferase activity"/>
    <property type="evidence" value="ECO:0007669"/>
    <property type="project" value="TreeGrafter"/>
</dbReference>
<reference evidence="7" key="4">
    <citation type="submission" date="2015-06" db="UniProtKB">
        <authorList>
            <consortium name="EnsemblFungi"/>
        </authorList>
    </citation>
    <scope>IDENTIFICATION</scope>
</reference>
<evidence type="ECO:0000256" key="3">
    <source>
        <dbReference type="ARBA" id="ARBA00023315"/>
    </source>
</evidence>
<dbReference type="InterPro" id="IPR039551">
    <property type="entry name" value="Cho/carn_acyl_trans"/>
</dbReference>
<reference evidence="8" key="1">
    <citation type="submission" date="2010-11" db="EMBL/GenBank/DDBJ databases">
        <title>The genome sequence of Microbotryum violaceum strain p1A1 Lamole.</title>
        <authorList>
            <person name="Cuomo C."/>
            <person name="Perlin M."/>
            <person name="Young S.K."/>
            <person name="Zeng Q."/>
            <person name="Gargeya S."/>
            <person name="Alvarado L."/>
            <person name="Berlin A."/>
            <person name="Chapman S.B."/>
            <person name="Chen Z."/>
            <person name="Freedman E."/>
            <person name="Gellesch M."/>
            <person name="Goldberg J."/>
            <person name="Griggs A."/>
            <person name="Gujja S."/>
            <person name="Heilman E."/>
            <person name="Heiman D."/>
            <person name="Howarth C."/>
            <person name="Mehta T."/>
            <person name="Neiman D."/>
            <person name="Pearson M."/>
            <person name="Roberts A."/>
            <person name="Saif S."/>
            <person name="Shea T."/>
            <person name="Shenoy N."/>
            <person name="Sisk P."/>
            <person name="Stolte C."/>
            <person name="Sykes S."/>
            <person name="White J."/>
            <person name="Yandava C."/>
            <person name="Haas B."/>
            <person name="Nusbaum C."/>
            <person name="Birren B."/>
        </authorList>
    </citation>
    <scope>NUCLEOTIDE SEQUENCE [LARGE SCALE GENOMIC DNA]</scope>
    <source>
        <strain evidence="8">p1A1 Lamole</strain>
    </source>
</reference>
<keyword evidence="8" id="KW-1185">Reference proteome</keyword>
<dbReference type="AlphaFoldDB" id="U5HI36"/>
<dbReference type="InterPro" id="IPR000542">
    <property type="entry name" value="Carn_acyl_trans"/>
</dbReference>
<dbReference type="PANTHER" id="PTHR22589:SF103">
    <property type="entry name" value="CARNITINE O-ACETYL-TRANSFERASE, ISOFORM A-RELATED"/>
    <property type="match status" value="1"/>
</dbReference>
<dbReference type="Gene3D" id="3.30.559.70">
    <property type="entry name" value="Choline/Carnitine o-acyltransferase, domain 2"/>
    <property type="match status" value="1"/>
</dbReference>
<feature type="active site" description="Proton acceptor" evidence="4">
    <location>
        <position position="422"/>
    </location>
</feature>
<dbReference type="InterPro" id="IPR042231">
    <property type="entry name" value="Cho/carn_acyl_trans_2"/>
</dbReference>
<dbReference type="Gene3D" id="3.30.559.10">
    <property type="entry name" value="Chloramphenicol acetyltransferase-like domain"/>
    <property type="match status" value="1"/>
</dbReference>
<gene>
    <name evidence="6" type="ORF">MVLG_06703</name>
</gene>
<evidence type="ECO:0000256" key="2">
    <source>
        <dbReference type="ARBA" id="ARBA00022679"/>
    </source>
</evidence>
<protein>
    <recommendedName>
        <fullName evidence="5">Choline/carnitine acyltransferase domain-containing protein</fullName>
    </recommendedName>
</protein>
<evidence type="ECO:0000313" key="6">
    <source>
        <dbReference type="EMBL" id="KDE02757.1"/>
    </source>
</evidence>
<feature type="domain" description="Choline/carnitine acyltransferase" evidence="5">
    <location>
        <begin position="90"/>
        <end position="691"/>
    </location>
</feature>
<evidence type="ECO:0000256" key="4">
    <source>
        <dbReference type="PIRSR" id="PIRSR600542-1"/>
    </source>
</evidence>
<dbReference type="EMBL" id="AEIJ01000855">
    <property type="status" value="NOT_ANNOTATED_CDS"/>
    <property type="molecule type" value="Genomic_DNA"/>
</dbReference>
<organism evidence="6">
    <name type="scientific">Microbotryum lychnidis-dioicae (strain p1A1 Lamole / MvSl-1064)</name>
    <name type="common">Anther smut fungus</name>
    <dbReference type="NCBI Taxonomy" id="683840"/>
    <lineage>
        <taxon>Eukaryota</taxon>
        <taxon>Fungi</taxon>
        <taxon>Dikarya</taxon>
        <taxon>Basidiomycota</taxon>
        <taxon>Pucciniomycotina</taxon>
        <taxon>Microbotryomycetes</taxon>
        <taxon>Microbotryales</taxon>
        <taxon>Microbotryaceae</taxon>
        <taxon>Microbotryum</taxon>
    </lineage>
</organism>
<sequence>MLVPRRIATHSTYSHFARPLNYSSSFRAFVIDNSARPSPSFLLSNGARAFHSNQPKMSPAPKWSEWRLSPPSATPSGSITFRNQAQLPRLPVPELDVTLEKLIESCRPLAKDENELEEFKRKVSVFRQGLGGKLQERLVKRRESEGMRNWIAEWWDNDAYMAYRDSVVVNVSYYYGFKKVPQAPSSVSNPPTSDPAYVAASIIITALEFRRLLIKGLLEPEPAGKEGELCMESFKWAFNANRIPAKPADYAVKVREDSKEGQHVVVVLKERFYKVPIVDQEGREFTVEEMRRGLQGLLDKVEKEGKGEGEGVGILTGLNRDTWTDAYEHLIQDAGNKQVIDEISKSAFVVAFDQHRPEPAMEKVEGKGGKNMSGEGIRDFSERLWKAGGQGKGIGEGANRWWDKPQQWVVFVNGESGFIGEHSCMDGTPTARLSDFVSKRLLTRQPVEVGSSDPAPKSSPTIEALDFHVDAQTKHAIEEGKKEFEKHVGGHEVFYLHYGRYGKEGIKRNKTSPDGWVQMAFQLAYYMTHGKPCGTYEAAQVRRFQLGRTETVRICTSAALAFAQAMTTPSTTLSEKRSLFTQAVAQHGKDMKAASSGLGIDRHLFGLKHLFLNAEEASSPSAELFQDPLLKRSSTWTMSTSQIFIEHSPAYGWGRVDPDGYGIPYMVHKEHLQFSVTCERHMKGREFIANLGKAADMIMDMMEASAADAKA</sequence>
<evidence type="ECO:0000256" key="1">
    <source>
        <dbReference type="ARBA" id="ARBA00005232"/>
    </source>
</evidence>
<dbReference type="InParanoid" id="U5HI36"/>